<keyword evidence="3" id="KW-1185">Reference proteome</keyword>
<feature type="chain" id="PRO_5002610638" description="TIGR03756 family integrating conjugative element protein" evidence="1">
    <location>
        <begin position="24"/>
        <end position="313"/>
    </location>
</feature>
<keyword evidence="1" id="KW-0732">Signal</keyword>
<dbReference type="NCBIfam" id="TIGR03756">
    <property type="entry name" value="conj_TIGR03756"/>
    <property type="match status" value="1"/>
</dbReference>
<dbReference type="AlphaFoldDB" id="A0A0H3GVG8"/>
<dbReference type="GeneID" id="11849543"/>
<organism evidence="2 3">
    <name type="scientific">Klebsiella pneumoniae subsp. pneumoniae (strain HS11286)</name>
    <dbReference type="NCBI Taxonomy" id="1125630"/>
    <lineage>
        <taxon>Bacteria</taxon>
        <taxon>Pseudomonadati</taxon>
        <taxon>Pseudomonadota</taxon>
        <taxon>Gammaproteobacteria</taxon>
        <taxon>Enterobacterales</taxon>
        <taxon>Enterobacteriaceae</taxon>
        <taxon>Klebsiella/Raoultella group</taxon>
        <taxon>Klebsiella</taxon>
        <taxon>Klebsiella pneumoniae complex</taxon>
    </lineage>
</organism>
<dbReference type="KEGG" id="kpm:KPHS_44900"/>
<gene>
    <name evidence="2" type="ordered locus">KPHS_44900</name>
</gene>
<evidence type="ECO:0000256" key="1">
    <source>
        <dbReference type="SAM" id="SignalP"/>
    </source>
</evidence>
<dbReference type="RefSeq" id="WP_004152607.1">
    <property type="nucleotide sequence ID" value="NC_016845.1"/>
</dbReference>
<dbReference type="Proteomes" id="UP000007841">
    <property type="component" value="Chromosome"/>
</dbReference>
<dbReference type="Pfam" id="PF06834">
    <property type="entry name" value="TraU"/>
    <property type="match status" value="1"/>
</dbReference>
<sequence>MKHRFAYPLAALLMAGSAVPASASLTTPQLVASAACPDCIDYRVVGVCYWLLCTPFGCSVKTSVKVRHFIPQVVVSAYRQPGDNPWREVAMLSRSALGGLADGGGENQQKRGQRKDNVRYRSVDAIGHPAASLIGQQTSGYSCKGAATAWQPYFLSNLDALMWRTGLPESVYPEALTPGRREIGATTAGNMWGNVYPRSGFVTQTDDYKAAAVTAQRAADIITRPGQIHVYRTLKANASAGYWPPDPVTENTGTRNHKWQRLAPKVSMSCAAFPDRAFSYAEDGNYAWALWQPFACCKKRGQTFLFSTDIGGY</sequence>
<dbReference type="PATRIC" id="fig|1125630.4.peg.4387"/>
<dbReference type="HOGENOM" id="CLU_052140_0_0_6"/>
<evidence type="ECO:0000313" key="2">
    <source>
        <dbReference type="EMBL" id="AEW63188.1"/>
    </source>
</evidence>
<dbReference type="EMBL" id="CP003200">
    <property type="protein sequence ID" value="AEW63188.1"/>
    <property type="molecule type" value="Genomic_DNA"/>
</dbReference>
<proteinExistence type="predicted"/>
<dbReference type="InterPro" id="IPR026331">
    <property type="entry name" value="PFL_4710"/>
</dbReference>
<protein>
    <recommendedName>
        <fullName evidence="4">TIGR03756 family integrating conjugative element protein</fullName>
    </recommendedName>
</protein>
<name>A0A0H3GVG8_KLEPH</name>
<feature type="signal peptide" evidence="1">
    <location>
        <begin position="1"/>
        <end position="23"/>
    </location>
</feature>
<reference evidence="2 3" key="1">
    <citation type="journal article" date="2012" name="J. Bacteriol.">
        <title>Complete genome sequence of Klebsiella pneumoniae subsp. pneumoniae HS11286, a multidrug-resistant strain isolated from human sputum.</title>
        <authorList>
            <person name="Liu P."/>
            <person name="Li P."/>
            <person name="Jiang X."/>
            <person name="Bi D."/>
            <person name="Xie Y."/>
            <person name="Tai C."/>
            <person name="Deng Z."/>
            <person name="Rajakumar K."/>
            <person name="Ou H.Y."/>
        </authorList>
    </citation>
    <scope>NUCLEOTIDE SEQUENCE [LARGE SCALE GENOMIC DNA]</scope>
    <source>
        <strain evidence="2 3">HS11286</strain>
    </source>
</reference>
<evidence type="ECO:0008006" key="4">
    <source>
        <dbReference type="Google" id="ProtNLM"/>
    </source>
</evidence>
<dbReference type="STRING" id="1125630.KPHS_44900"/>
<evidence type="ECO:0000313" key="3">
    <source>
        <dbReference type="Proteomes" id="UP000007841"/>
    </source>
</evidence>
<accession>A0A0H3GVG8</accession>
<dbReference type="RefSeq" id="YP_005228790.1">
    <property type="nucleotide sequence ID" value="NC_016845.1"/>
</dbReference>
<dbReference type="InterPro" id="IPR009649">
    <property type="entry name" value="TraU"/>
</dbReference>